<dbReference type="STRING" id="1686286.GCA_900092335_01605"/>
<dbReference type="InterPro" id="IPR051257">
    <property type="entry name" value="Diverse_CBS-Domain"/>
</dbReference>
<evidence type="ECO:0000313" key="6">
    <source>
        <dbReference type="Proteomes" id="UP000318080"/>
    </source>
</evidence>
<dbReference type="PANTHER" id="PTHR43080:SF2">
    <property type="entry name" value="CBS DOMAIN-CONTAINING PROTEIN"/>
    <property type="match status" value="1"/>
</dbReference>
<name>A0A540R4S4_9CORY</name>
<dbReference type="SUPFAM" id="SSF81301">
    <property type="entry name" value="Nucleotidyltransferase"/>
    <property type="match status" value="1"/>
</dbReference>
<dbReference type="InterPro" id="IPR018490">
    <property type="entry name" value="cNMP-bd_dom_sf"/>
</dbReference>
<dbReference type="PANTHER" id="PTHR43080">
    <property type="entry name" value="CBS DOMAIN-CONTAINING PROTEIN CBSX3, MITOCHONDRIAL"/>
    <property type="match status" value="1"/>
</dbReference>
<accession>A0A540R4S4</accession>
<evidence type="ECO:0000256" key="1">
    <source>
        <dbReference type="ARBA" id="ARBA00023122"/>
    </source>
</evidence>
<dbReference type="InterPro" id="IPR014710">
    <property type="entry name" value="RmlC-like_jellyroll"/>
</dbReference>
<dbReference type="PROSITE" id="PS51371">
    <property type="entry name" value="CBS"/>
    <property type="match status" value="2"/>
</dbReference>
<evidence type="ECO:0000259" key="4">
    <source>
        <dbReference type="PROSITE" id="PS51371"/>
    </source>
</evidence>
<dbReference type="AlphaFoldDB" id="A0A540R4S4"/>
<dbReference type="Pfam" id="PF00027">
    <property type="entry name" value="cNMP_binding"/>
    <property type="match status" value="1"/>
</dbReference>
<feature type="domain" description="Cyclic nucleotide-binding" evidence="3">
    <location>
        <begin position="38"/>
        <end position="134"/>
    </location>
</feature>
<dbReference type="InterPro" id="IPR005105">
    <property type="entry name" value="GlnD_Uridyltrans_N"/>
</dbReference>
<keyword evidence="1 2" id="KW-0129">CBS domain</keyword>
<dbReference type="CDD" id="cd04587">
    <property type="entry name" value="CBS_pair_CAP-ED_NT_Pol-beta-like_DUF294_assoc"/>
    <property type="match status" value="1"/>
</dbReference>
<dbReference type="CDD" id="cd05401">
    <property type="entry name" value="NT_GlnE_GlnD_like"/>
    <property type="match status" value="1"/>
</dbReference>
<dbReference type="Proteomes" id="UP000318080">
    <property type="component" value="Unassembled WGS sequence"/>
</dbReference>
<evidence type="ECO:0000313" key="5">
    <source>
        <dbReference type="EMBL" id="TQE42739.1"/>
    </source>
</evidence>
<dbReference type="InterPro" id="IPR000644">
    <property type="entry name" value="CBS_dom"/>
</dbReference>
<dbReference type="SUPFAM" id="SSF51206">
    <property type="entry name" value="cAMP-binding domain-like"/>
    <property type="match status" value="1"/>
</dbReference>
<dbReference type="SMART" id="SM00100">
    <property type="entry name" value="cNMP"/>
    <property type="match status" value="1"/>
</dbReference>
<keyword evidence="6" id="KW-1185">Reference proteome</keyword>
<reference evidence="5 6" key="1">
    <citation type="submission" date="2019-06" db="EMBL/GenBank/DDBJ databases">
        <title>Draft genome of C. phoceense Strain 272.</title>
        <authorList>
            <person name="Pacheco L.G.C."/>
            <person name="Barberis C.M."/>
            <person name="Almuzara M.N."/>
            <person name="Traglia G.M."/>
            <person name="Santos C.S."/>
            <person name="Rocha D.J.P.G."/>
            <person name="Aguiar E.R.G.R."/>
            <person name="Vay C.A."/>
        </authorList>
    </citation>
    <scope>NUCLEOTIDE SEQUENCE [LARGE SCALE GENOMIC DNA]</scope>
    <source>
        <strain evidence="5 6">272</strain>
    </source>
</reference>
<proteinExistence type="predicted"/>
<dbReference type="Pfam" id="PF03445">
    <property type="entry name" value="DUF294"/>
    <property type="match status" value="1"/>
</dbReference>
<dbReference type="Gene3D" id="3.10.580.10">
    <property type="entry name" value="CBS-domain"/>
    <property type="match status" value="1"/>
</dbReference>
<dbReference type="SMART" id="SM00116">
    <property type="entry name" value="CBS"/>
    <property type="match status" value="2"/>
</dbReference>
<protein>
    <submittedName>
        <fullName evidence="5">Cyclic nucleotide-binding/CBS domain-containing protein</fullName>
    </submittedName>
</protein>
<dbReference type="PROSITE" id="PS50042">
    <property type="entry name" value="CNMP_BINDING_3"/>
    <property type="match status" value="1"/>
</dbReference>
<comment type="caution">
    <text evidence="5">The sequence shown here is derived from an EMBL/GenBank/DDBJ whole genome shotgun (WGS) entry which is preliminary data.</text>
</comment>
<dbReference type="Gene3D" id="3.30.460.10">
    <property type="entry name" value="Beta Polymerase, domain 2"/>
    <property type="match status" value="1"/>
</dbReference>
<evidence type="ECO:0000259" key="3">
    <source>
        <dbReference type="PROSITE" id="PS50042"/>
    </source>
</evidence>
<dbReference type="RefSeq" id="WP_141629202.1">
    <property type="nucleotide sequence ID" value="NZ_VHIR01000019.1"/>
</dbReference>
<dbReference type="InterPro" id="IPR018821">
    <property type="entry name" value="DUF294_put_nucleoTrafse_sb-bd"/>
</dbReference>
<gene>
    <name evidence="5" type="ORF">EJK80_11155</name>
</gene>
<evidence type="ECO:0000256" key="2">
    <source>
        <dbReference type="PROSITE-ProRule" id="PRU00703"/>
    </source>
</evidence>
<sequence>MSHPTVELEEVTGFLAQHEPFSRLPHLAALTSELSVLYARRGTQLLRAGERGDNLYIIRSGAVDVISEEGQLVDRRGAGESFAYSTLVEDPVSCYTFDVVEDCLLLVLPRAAFQAVSAENPDLARFYDTEARRASHLAHELQEDSTELLRTRLSEMTLRPVQSVSPDATIVEAARAMTQAETSSLLVLDDGQLRGIVTDRDLRTRVLAANLDPSEPVRRIMTENPLSVRPDAMAMEVHLLMTERGFHHMPVVGDRVLGVVTDSEIARLLHADPIFVAADLSRRSSLAELRGAFTEAATLAVRYIDRGSSPQEVANIITMAADALARRLCQLGELELGPPPVPYAFVAVGSQGRREMGLASDQDNALVLDSSYDAEAHGEYFARLAEFVCRGLDAGGQSLCPGDMMAMNPRWRMTVVQWEQTFATWTAAPEPDALLHAQVFFDFRAVAGTLALGERVHASAVAAATSQRLHAHLASLAARREPPLTFFRGLVVERDGQHVNTLDIKKGGTAGIVQMARLFALAAGSTALETDDRLSSTAGKSVSAAGAHELADAHSVLRALTLRHQSLQVRAGQTPNYRIDPAQLSRLEREQLRDAFRIIKSMQNALATKYPVRNI</sequence>
<dbReference type="InterPro" id="IPR046342">
    <property type="entry name" value="CBS_dom_sf"/>
</dbReference>
<dbReference type="Pfam" id="PF10335">
    <property type="entry name" value="DUF294_C"/>
    <property type="match status" value="1"/>
</dbReference>
<dbReference type="InterPro" id="IPR000595">
    <property type="entry name" value="cNMP-bd_dom"/>
</dbReference>
<dbReference type="Pfam" id="PF00571">
    <property type="entry name" value="CBS"/>
    <property type="match status" value="2"/>
</dbReference>
<dbReference type="EMBL" id="VHIR01000019">
    <property type="protein sequence ID" value="TQE42739.1"/>
    <property type="molecule type" value="Genomic_DNA"/>
</dbReference>
<dbReference type="InterPro" id="IPR043519">
    <property type="entry name" value="NT_sf"/>
</dbReference>
<feature type="domain" description="CBS" evidence="4">
    <location>
        <begin position="221"/>
        <end position="280"/>
    </location>
</feature>
<dbReference type="GO" id="GO:0008773">
    <property type="term" value="F:[protein-PII] uridylyltransferase activity"/>
    <property type="evidence" value="ECO:0007669"/>
    <property type="project" value="InterPro"/>
</dbReference>
<feature type="domain" description="CBS" evidence="4">
    <location>
        <begin position="156"/>
        <end position="214"/>
    </location>
</feature>
<organism evidence="5 6">
    <name type="scientific">Corynebacterium phoceense</name>
    <dbReference type="NCBI Taxonomy" id="1686286"/>
    <lineage>
        <taxon>Bacteria</taxon>
        <taxon>Bacillati</taxon>
        <taxon>Actinomycetota</taxon>
        <taxon>Actinomycetes</taxon>
        <taxon>Mycobacteriales</taxon>
        <taxon>Corynebacteriaceae</taxon>
        <taxon>Corynebacterium</taxon>
    </lineage>
</organism>
<dbReference type="SUPFAM" id="SSF54631">
    <property type="entry name" value="CBS-domain pair"/>
    <property type="match status" value="1"/>
</dbReference>
<dbReference type="Gene3D" id="2.60.120.10">
    <property type="entry name" value="Jelly Rolls"/>
    <property type="match status" value="1"/>
</dbReference>
<dbReference type="CDD" id="cd00038">
    <property type="entry name" value="CAP_ED"/>
    <property type="match status" value="1"/>
</dbReference>